<sequence length="79" mass="8685">MPSAQNRSETVGQKEGIPKNFTIAHPNTVLETRKIASPFPLSSTKITSIGIRDRAAGNGYYGRFTPSILARSCFTSWRV</sequence>
<dbReference type="KEGG" id="lbc:LACBIDRAFT_298887"/>
<protein>
    <submittedName>
        <fullName evidence="1">Predicted protein</fullName>
    </submittedName>
</protein>
<name>B0DE83_LACBS</name>
<dbReference type="AlphaFoldDB" id="B0DE83"/>
<reference evidence="1 2" key="1">
    <citation type="journal article" date="2008" name="Nature">
        <title>The genome of Laccaria bicolor provides insights into mycorrhizal symbiosis.</title>
        <authorList>
            <person name="Martin F."/>
            <person name="Aerts A."/>
            <person name="Ahren D."/>
            <person name="Brun A."/>
            <person name="Danchin E.G.J."/>
            <person name="Duchaussoy F."/>
            <person name="Gibon J."/>
            <person name="Kohler A."/>
            <person name="Lindquist E."/>
            <person name="Pereda V."/>
            <person name="Salamov A."/>
            <person name="Shapiro H.J."/>
            <person name="Wuyts J."/>
            <person name="Blaudez D."/>
            <person name="Buee M."/>
            <person name="Brokstein P."/>
            <person name="Canbaeck B."/>
            <person name="Cohen D."/>
            <person name="Courty P.E."/>
            <person name="Coutinho P.M."/>
            <person name="Delaruelle C."/>
            <person name="Detter J.C."/>
            <person name="Deveau A."/>
            <person name="DiFazio S."/>
            <person name="Duplessis S."/>
            <person name="Fraissinet-Tachet L."/>
            <person name="Lucic E."/>
            <person name="Frey-Klett P."/>
            <person name="Fourrey C."/>
            <person name="Feussner I."/>
            <person name="Gay G."/>
            <person name="Grimwood J."/>
            <person name="Hoegger P.J."/>
            <person name="Jain P."/>
            <person name="Kilaru S."/>
            <person name="Labbe J."/>
            <person name="Lin Y.C."/>
            <person name="Legue V."/>
            <person name="Le Tacon F."/>
            <person name="Marmeisse R."/>
            <person name="Melayah D."/>
            <person name="Montanini B."/>
            <person name="Muratet M."/>
            <person name="Nehls U."/>
            <person name="Niculita-Hirzel H."/>
            <person name="Oudot-Le Secq M.P."/>
            <person name="Peter M."/>
            <person name="Quesneville H."/>
            <person name="Rajashekar B."/>
            <person name="Reich M."/>
            <person name="Rouhier N."/>
            <person name="Schmutz J."/>
            <person name="Yin T."/>
            <person name="Chalot M."/>
            <person name="Henrissat B."/>
            <person name="Kuees U."/>
            <person name="Lucas S."/>
            <person name="Van de Peer Y."/>
            <person name="Podila G.K."/>
            <person name="Polle A."/>
            <person name="Pukkila P.J."/>
            <person name="Richardson P.M."/>
            <person name="Rouze P."/>
            <person name="Sanders I.R."/>
            <person name="Stajich J.E."/>
            <person name="Tunlid A."/>
            <person name="Tuskan G."/>
            <person name="Grigoriev I.V."/>
        </authorList>
    </citation>
    <scope>NUCLEOTIDE SEQUENCE [LARGE SCALE GENOMIC DNA]</scope>
    <source>
        <strain evidence="2">S238N-H82 / ATCC MYA-4686</strain>
    </source>
</reference>
<dbReference type="RefSeq" id="XP_001882151.1">
    <property type="nucleotide sequence ID" value="XM_001882116.1"/>
</dbReference>
<dbReference type="EMBL" id="DS547105">
    <property type="protein sequence ID" value="EDR07220.1"/>
    <property type="molecule type" value="Genomic_DNA"/>
</dbReference>
<dbReference type="Proteomes" id="UP000001194">
    <property type="component" value="Unassembled WGS sequence"/>
</dbReference>
<dbReference type="HOGENOM" id="CLU_2606440_0_0_1"/>
<organism evidence="2">
    <name type="scientific">Laccaria bicolor (strain S238N-H82 / ATCC MYA-4686)</name>
    <name type="common">Bicoloured deceiver</name>
    <name type="synonym">Laccaria laccata var. bicolor</name>
    <dbReference type="NCBI Taxonomy" id="486041"/>
    <lineage>
        <taxon>Eukaryota</taxon>
        <taxon>Fungi</taxon>
        <taxon>Dikarya</taxon>
        <taxon>Basidiomycota</taxon>
        <taxon>Agaricomycotina</taxon>
        <taxon>Agaricomycetes</taxon>
        <taxon>Agaricomycetidae</taxon>
        <taxon>Agaricales</taxon>
        <taxon>Agaricineae</taxon>
        <taxon>Hydnangiaceae</taxon>
        <taxon>Laccaria</taxon>
    </lineage>
</organism>
<evidence type="ECO:0000313" key="2">
    <source>
        <dbReference type="Proteomes" id="UP000001194"/>
    </source>
</evidence>
<gene>
    <name evidence="1" type="ORF">LACBIDRAFT_298887</name>
</gene>
<evidence type="ECO:0000313" key="1">
    <source>
        <dbReference type="EMBL" id="EDR07220.1"/>
    </source>
</evidence>
<dbReference type="InParanoid" id="B0DE83"/>
<accession>B0DE83</accession>
<keyword evidence="2" id="KW-1185">Reference proteome</keyword>
<dbReference type="GeneID" id="6077863"/>
<proteinExistence type="predicted"/>